<proteinExistence type="predicted"/>
<accession>A0ACB9R0C4</accession>
<sequence length="105" mass="12209">MLRMMRPLCYKEREREREAAKMILEAYSALLLLAFLSTESKFVQNSIAAYLPLGKLAELVPILERFMAFHVSKDMMTPEKHKTVCYNWIKPTTGSDSTRQLPRIL</sequence>
<comment type="caution">
    <text evidence="1">The sequence shown here is derived from an EMBL/GenBank/DDBJ whole genome shotgun (WGS) entry which is preliminary data.</text>
</comment>
<organism evidence="1 2">
    <name type="scientific">Melastoma candidum</name>
    <dbReference type="NCBI Taxonomy" id="119954"/>
    <lineage>
        <taxon>Eukaryota</taxon>
        <taxon>Viridiplantae</taxon>
        <taxon>Streptophyta</taxon>
        <taxon>Embryophyta</taxon>
        <taxon>Tracheophyta</taxon>
        <taxon>Spermatophyta</taxon>
        <taxon>Magnoliopsida</taxon>
        <taxon>eudicotyledons</taxon>
        <taxon>Gunneridae</taxon>
        <taxon>Pentapetalae</taxon>
        <taxon>rosids</taxon>
        <taxon>malvids</taxon>
        <taxon>Myrtales</taxon>
        <taxon>Melastomataceae</taxon>
        <taxon>Melastomatoideae</taxon>
        <taxon>Melastomateae</taxon>
        <taxon>Melastoma</taxon>
    </lineage>
</organism>
<name>A0ACB9R0C4_9MYRT</name>
<gene>
    <name evidence="1" type="ORF">MLD38_010032</name>
</gene>
<dbReference type="EMBL" id="CM042883">
    <property type="protein sequence ID" value="KAI4371711.1"/>
    <property type="molecule type" value="Genomic_DNA"/>
</dbReference>
<protein>
    <submittedName>
        <fullName evidence="1">Uncharacterized protein</fullName>
    </submittedName>
</protein>
<dbReference type="Proteomes" id="UP001057402">
    <property type="component" value="Chromosome 4"/>
</dbReference>
<evidence type="ECO:0000313" key="1">
    <source>
        <dbReference type="EMBL" id="KAI4371711.1"/>
    </source>
</evidence>
<evidence type="ECO:0000313" key="2">
    <source>
        <dbReference type="Proteomes" id="UP001057402"/>
    </source>
</evidence>
<keyword evidence="2" id="KW-1185">Reference proteome</keyword>
<reference evidence="2" key="1">
    <citation type="journal article" date="2023" name="Front. Plant Sci.">
        <title>Chromosomal-level genome assembly of Melastoma candidum provides insights into trichome evolution.</title>
        <authorList>
            <person name="Zhong Y."/>
            <person name="Wu W."/>
            <person name="Sun C."/>
            <person name="Zou P."/>
            <person name="Liu Y."/>
            <person name="Dai S."/>
            <person name="Zhou R."/>
        </authorList>
    </citation>
    <scope>NUCLEOTIDE SEQUENCE [LARGE SCALE GENOMIC DNA]</scope>
</reference>